<evidence type="ECO:0000313" key="2">
    <source>
        <dbReference type="Proteomes" id="UP000245626"/>
    </source>
</evidence>
<proteinExistence type="predicted"/>
<dbReference type="EMBL" id="KZ819853">
    <property type="protein sequence ID" value="PWN51318.1"/>
    <property type="molecule type" value="Genomic_DNA"/>
</dbReference>
<dbReference type="Proteomes" id="UP000245626">
    <property type="component" value="Unassembled WGS sequence"/>
</dbReference>
<keyword evidence="2" id="KW-1185">Reference proteome</keyword>
<evidence type="ECO:0000313" key="1">
    <source>
        <dbReference type="EMBL" id="PWN51318.1"/>
    </source>
</evidence>
<protein>
    <submittedName>
        <fullName evidence="1">Uncharacterized protein</fullName>
    </submittedName>
</protein>
<name>A0ACD0NZQ1_9BASI</name>
<sequence length="1575" mass="174507">MSAEFDAEESCRICRSGPEPSSPLYHPCKCSGSIRYCHQDCLVEWLRHSKKKYCELCQHPFIFNKKYRGDMPTGKLPTHLYLRRLLLQSGLAIKLTLRAILVAITWLAFLPWVNITLWRTYFWASDLVSSSILSDSGARDPRWNLINDTSWLQLLGEISKDFVESTTTGSDAASFSKRNANVSASTDSSLQPSILHMPDAKSWLTKLGHEIFEGQVLTCVLVVVFVGIFLLRELILQHVPQINAGLDPDPALQLQQPLADAAAPPPLPRPAFPFPADPNQALELAANARANVEARIQAQAQVAALRLRLAQMQEVQQNLHVDGGHQPRTDNDLLEAADVGHPGASPLPTALSDSPAKIYDQEVGQDFRTRMVREMERDRNRQEIDGLWSGIGIEAEDEEEDLPQTVEDLRLARMKRFAAGPEQEAVGFGNLNPPLGRSESNLRFTFDFEDSPKQDAGWGIETDLAVKQGEEFATGRLDKEITTSFDAEAAFSVQRSAPLETDFPRSTPIGMRLGESSNGKAKRWEADGSASPRFAHDDDEPIARRTRNQTRELGEPSSDERWRRAEPYPESSSNKGKARAVEVEGQPEDDDGIPKMEAWEDEFDSETEFDHPVGLWGKLEETKEERAGVDQGTQAYGPIVPIAQEPSGGTLVEGIENDATFSDTSDDTSEDEEDEEDEDGGRGEGEAGNNFNRIEGQGNRNPMEDLVGEGQDADLDAEGFNEEIEGIMEAVGMQGPIPAMFQNLAIMCVLCSTVLLVFVALPYLVGKLFGAGPRLVWFVGLPIKGLRWITDPVFDAAIWLVTSKIWPPLSRGIGEALGSGAAQKVASSQAQPSEGGPLNGFFRFAPWAGRYLDRAPAFVREQASAQGLDLDLKSGFAIAAQTGLRNGYDAAYQTLTGFFENVDAKTRGTSRNDRALTVALGYLYWLIFIGVQSNVGGLFKSDSVRWAKSVIDQQLLIIKVLVFIGIELVAFPLGCGILLDLCLMPLFPGATIGSRWTHFRYAPLTFSFCRWTGGTLYMFLFAQYVHSTRSIVRPGVLCWIRDPNDPGFHPIKEILDRKSLLQLRKIGTSALMYAGILIAAVGVNIYFVRFALRDILPLRWKPFTPISDVPVDLLVVHLIMPWISKKLKADKVAMDLSRKWWAFFCKEMRLSSYMLGGNHPEEEGKQVYRTWSAWILRKKVKAEASVGTDENEEVSFVKDGSYARVPADDKAIMSTPLIIPTDSSGTPIDQKGHEHLAKQVEAIEKILPASSKPTYMVVYLPPNFRQRVITLMVLLWLSNSIAMISLLSVPLVLGRCLLRLLSVAGEQHDSYSFTLGLGLLLFCLSCSIKFRKVVRRARSRSAASEAKFFRYLGIAAGRKVSRWSKLAYLGFAFGIVLPTLLGLTVNQYIVIPLRYPSNEVPEIHLAQIWATGLVELKLIVKLLRMFPVDATRPLVDAINETRNAGMRRCKPWSSTKRLILPTALALLALLIVPALAAKVSLQGRRNVTAEMEQVQLRMTYGLVLTTATALIASKIVSSQMDSWTGLLRDEIFLESTELKNYNPHGEAEEKGEEGGISTDGSRALVEEGPLPDVLI</sequence>
<reference evidence="1 2" key="1">
    <citation type="journal article" date="2018" name="Mol. Biol. Evol.">
        <title>Broad Genomic Sampling Reveals a Smut Pathogenic Ancestry of the Fungal Clade Ustilaginomycotina.</title>
        <authorList>
            <person name="Kijpornyongpan T."/>
            <person name="Mondo S.J."/>
            <person name="Barry K."/>
            <person name="Sandor L."/>
            <person name="Lee J."/>
            <person name="Lipzen A."/>
            <person name="Pangilinan J."/>
            <person name="LaButti K."/>
            <person name="Hainaut M."/>
            <person name="Henrissat B."/>
            <person name="Grigoriev I.V."/>
            <person name="Spatafora J.W."/>
            <person name="Aime M.C."/>
        </authorList>
    </citation>
    <scope>NUCLEOTIDE SEQUENCE [LARGE SCALE GENOMIC DNA]</scope>
    <source>
        <strain evidence="1 2">SA 807</strain>
    </source>
</reference>
<gene>
    <name evidence="1" type="ORF">IE53DRAFT_368172</name>
</gene>
<organism evidence="1 2">
    <name type="scientific">Violaceomyces palustris</name>
    <dbReference type="NCBI Taxonomy" id="1673888"/>
    <lineage>
        <taxon>Eukaryota</taxon>
        <taxon>Fungi</taxon>
        <taxon>Dikarya</taxon>
        <taxon>Basidiomycota</taxon>
        <taxon>Ustilaginomycotina</taxon>
        <taxon>Ustilaginomycetes</taxon>
        <taxon>Violaceomycetales</taxon>
        <taxon>Violaceomycetaceae</taxon>
        <taxon>Violaceomyces</taxon>
    </lineage>
</organism>
<accession>A0ACD0NZQ1</accession>